<feature type="transmembrane region" description="Helical" evidence="1">
    <location>
        <begin position="50"/>
        <end position="73"/>
    </location>
</feature>
<evidence type="ECO:0000256" key="1">
    <source>
        <dbReference type="SAM" id="Phobius"/>
    </source>
</evidence>
<sequence>MSDLDRERGGGRFSLKAREGDFLFGLAWREKIKQPGKKPLVQIHFYWKRIFVFLCVLGIVAWFVGGAALYFYFKERRGYEEISYWKTLVLPFRLDQHRKDMGEFFIERGMEEIQSGEFRRGFHHLRNGLARSPTNAEARLLLARIFHSPGFGDSSLAIQALTEGLKYSKEDPSVFGSEYLGTLFYLLSEEELDERRIELADELMDQVDDPQVKALLNLQASHAEAEVGEFQAALERLTNTRLIASPQGYMLLANSLWRTGNLRRAVLTYERGMENFPQDRRLADGFFSLLEEEEMWEELLSAASYRQLIQPDYIKAWTSRLSALEGLGRSEEVIPAVSVIWNRFPMSETGFELLRFAVENKRKDVAELTMAGLKEQGIFEQPHMALMGLALLRGGDPQGTLDFLDEMAEEGTPMETTRAAGLRAMAHRMMGNEEAALTQFQQFLDGENLPPSAYATLSDFYAEEGFEDSAYRILLSGAERYPTSREILQRLILEHEKDFVTGRDFIEHAQALVQGRVPSADVLTELRAELVSDRYLFFPEQEELVTRIDDIIAQGNALRAGPAVTTSVGGSLNLSNPSLSREFMKIK</sequence>
<organism evidence="2 3">
    <name type="scientific">Puniceicoccus vermicola</name>
    <dbReference type="NCBI Taxonomy" id="388746"/>
    <lineage>
        <taxon>Bacteria</taxon>
        <taxon>Pseudomonadati</taxon>
        <taxon>Verrucomicrobiota</taxon>
        <taxon>Opitutia</taxon>
        <taxon>Puniceicoccales</taxon>
        <taxon>Puniceicoccaceae</taxon>
        <taxon>Puniceicoccus</taxon>
    </lineage>
</organism>
<dbReference type="RefSeq" id="WP_185692196.1">
    <property type="nucleotide sequence ID" value="NZ_JACHVA010000053.1"/>
</dbReference>
<accession>A0A7X1AX29</accession>
<dbReference type="SUPFAM" id="SSF48452">
    <property type="entry name" value="TPR-like"/>
    <property type="match status" value="2"/>
</dbReference>
<keyword evidence="1" id="KW-0472">Membrane</keyword>
<evidence type="ECO:0000313" key="3">
    <source>
        <dbReference type="Proteomes" id="UP000525652"/>
    </source>
</evidence>
<keyword evidence="1" id="KW-0812">Transmembrane</keyword>
<evidence type="ECO:0008006" key="4">
    <source>
        <dbReference type="Google" id="ProtNLM"/>
    </source>
</evidence>
<dbReference type="InterPro" id="IPR011990">
    <property type="entry name" value="TPR-like_helical_dom_sf"/>
</dbReference>
<reference evidence="2 3" key="1">
    <citation type="submission" date="2020-07" db="EMBL/GenBank/DDBJ databases">
        <authorList>
            <person name="Feng X."/>
        </authorList>
    </citation>
    <scope>NUCLEOTIDE SEQUENCE [LARGE SCALE GENOMIC DNA]</scope>
    <source>
        <strain evidence="2 3">JCM14086</strain>
    </source>
</reference>
<evidence type="ECO:0000313" key="2">
    <source>
        <dbReference type="EMBL" id="MBC2601484.1"/>
    </source>
</evidence>
<dbReference type="Proteomes" id="UP000525652">
    <property type="component" value="Unassembled WGS sequence"/>
</dbReference>
<protein>
    <recommendedName>
        <fullName evidence="4">Tetratricopeptide repeat protein</fullName>
    </recommendedName>
</protein>
<keyword evidence="3" id="KW-1185">Reference proteome</keyword>
<dbReference type="EMBL" id="JACHVA010000053">
    <property type="protein sequence ID" value="MBC2601484.1"/>
    <property type="molecule type" value="Genomic_DNA"/>
</dbReference>
<dbReference type="AlphaFoldDB" id="A0A7X1AX29"/>
<proteinExistence type="predicted"/>
<gene>
    <name evidence="2" type="ORF">H5P30_06800</name>
</gene>
<keyword evidence="1" id="KW-1133">Transmembrane helix</keyword>
<comment type="caution">
    <text evidence="2">The sequence shown here is derived from an EMBL/GenBank/DDBJ whole genome shotgun (WGS) entry which is preliminary data.</text>
</comment>
<dbReference type="Gene3D" id="1.25.40.10">
    <property type="entry name" value="Tetratricopeptide repeat domain"/>
    <property type="match status" value="2"/>
</dbReference>
<name>A0A7X1AX29_9BACT</name>